<evidence type="ECO:0000256" key="1">
    <source>
        <dbReference type="SAM" id="MobiDB-lite"/>
    </source>
</evidence>
<gene>
    <name evidence="2" type="ORF">OG929_41955</name>
</gene>
<feature type="region of interest" description="Disordered" evidence="1">
    <location>
        <begin position="1"/>
        <end position="43"/>
    </location>
</feature>
<dbReference type="Proteomes" id="UP001432168">
    <property type="component" value="Chromosome"/>
</dbReference>
<dbReference type="RefSeq" id="WP_329271687.1">
    <property type="nucleotide sequence ID" value="NZ_CP108992.1"/>
</dbReference>
<feature type="compositionally biased region" description="Polar residues" evidence="1">
    <location>
        <begin position="1"/>
        <end position="10"/>
    </location>
</feature>
<evidence type="ECO:0000313" key="2">
    <source>
        <dbReference type="EMBL" id="WUT48486.1"/>
    </source>
</evidence>
<accession>A0ABZ1X9V2</accession>
<organism evidence="2 3">
    <name type="scientific">Streptomyces pseudovenezuelae</name>
    <dbReference type="NCBI Taxonomy" id="67350"/>
    <lineage>
        <taxon>Bacteria</taxon>
        <taxon>Bacillati</taxon>
        <taxon>Actinomycetota</taxon>
        <taxon>Actinomycetes</taxon>
        <taxon>Kitasatosporales</taxon>
        <taxon>Streptomycetaceae</taxon>
        <taxon>Streptomyces</taxon>
        <taxon>Streptomyces aurantiacus group</taxon>
    </lineage>
</organism>
<proteinExistence type="predicted"/>
<keyword evidence="3" id="KW-1185">Reference proteome</keyword>
<evidence type="ECO:0000313" key="3">
    <source>
        <dbReference type="Proteomes" id="UP001432168"/>
    </source>
</evidence>
<dbReference type="EMBL" id="CP109011">
    <property type="protein sequence ID" value="WUT48486.1"/>
    <property type="molecule type" value="Genomic_DNA"/>
</dbReference>
<name>A0ABZ1X9V2_9ACTN</name>
<sequence>MTVQQVSNAPNWLDNPPRTGPVSPTRLSARTPGARQAEKGYTQPQFQLLRNLPVNGISPTVTHRGRGITTVKVRKRLSGNAGRMVT</sequence>
<reference evidence="2" key="1">
    <citation type="submission" date="2022-10" db="EMBL/GenBank/DDBJ databases">
        <title>The complete genomes of actinobacterial strains from the NBC collection.</title>
        <authorList>
            <person name="Joergensen T.S."/>
            <person name="Alvarez Arevalo M."/>
            <person name="Sterndorff E.B."/>
            <person name="Faurdal D."/>
            <person name="Vuksanovic O."/>
            <person name="Mourched A.-S."/>
            <person name="Charusanti P."/>
            <person name="Shaw S."/>
            <person name="Blin K."/>
            <person name="Weber T."/>
        </authorList>
    </citation>
    <scope>NUCLEOTIDE SEQUENCE</scope>
    <source>
        <strain evidence="2">NBC_00686</strain>
    </source>
</reference>
<protein>
    <submittedName>
        <fullName evidence="2">Uncharacterized protein</fullName>
    </submittedName>
</protein>